<dbReference type="PANTHER" id="PTHR34873:SF3">
    <property type="entry name" value="ADDICTION MODULE TOXIN, HICA FAMILY"/>
    <property type="match status" value="1"/>
</dbReference>
<evidence type="ECO:0000313" key="8">
    <source>
        <dbReference type="EMBL" id="SFP12022.1"/>
    </source>
</evidence>
<organism evidence="8 9">
    <name type="scientific">Salibacterium halotolerans</name>
    <dbReference type="NCBI Taxonomy" id="1884432"/>
    <lineage>
        <taxon>Bacteria</taxon>
        <taxon>Bacillati</taxon>
        <taxon>Bacillota</taxon>
        <taxon>Bacilli</taxon>
        <taxon>Bacillales</taxon>
        <taxon>Bacillaceae</taxon>
    </lineage>
</organism>
<gene>
    <name evidence="8" type="ORF">SAMN05518683_102313</name>
</gene>
<dbReference type="InterPro" id="IPR012933">
    <property type="entry name" value="HicA_mRNA_interferase"/>
</dbReference>
<dbReference type="GO" id="GO:0003729">
    <property type="term" value="F:mRNA binding"/>
    <property type="evidence" value="ECO:0007669"/>
    <property type="project" value="InterPro"/>
</dbReference>
<dbReference type="EMBL" id="FOXD01000002">
    <property type="protein sequence ID" value="SFP12022.1"/>
    <property type="molecule type" value="Genomic_DNA"/>
</dbReference>
<evidence type="ECO:0000313" key="9">
    <source>
        <dbReference type="Proteomes" id="UP000198892"/>
    </source>
</evidence>
<evidence type="ECO:0000256" key="1">
    <source>
        <dbReference type="ARBA" id="ARBA00006620"/>
    </source>
</evidence>
<comment type="similarity">
    <text evidence="1">Belongs to the HicA mRNA interferase family.</text>
</comment>
<evidence type="ECO:0000256" key="3">
    <source>
        <dbReference type="ARBA" id="ARBA00022722"/>
    </source>
</evidence>
<evidence type="ECO:0000256" key="6">
    <source>
        <dbReference type="ARBA" id="ARBA00022884"/>
    </source>
</evidence>
<dbReference type="Gene3D" id="3.30.920.30">
    <property type="entry name" value="Hypothetical protein"/>
    <property type="match status" value="1"/>
</dbReference>
<dbReference type="RefSeq" id="WP_093335142.1">
    <property type="nucleotide sequence ID" value="NZ_FOXD01000002.1"/>
</dbReference>
<dbReference type="Pfam" id="PF07927">
    <property type="entry name" value="HicA_toxin"/>
    <property type="match status" value="1"/>
</dbReference>
<name>A0A1I5MQY2_9BACI</name>
<evidence type="ECO:0000256" key="4">
    <source>
        <dbReference type="ARBA" id="ARBA00022759"/>
    </source>
</evidence>
<dbReference type="Proteomes" id="UP000198892">
    <property type="component" value="Unassembled WGS sequence"/>
</dbReference>
<dbReference type="GO" id="GO:0004519">
    <property type="term" value="F:endonuclease activity"/>
    <property type="evidence" value="ECO:0007669"/>
    <property type="project" value="UniProtKB-KW"/>
</dbReference>
<keyword evidence="9" id="KW-1185">Reference proteome</keyword>
<dbReference type="PANTHER" id="PTHR34873">
    <property type="entry name" value="SSR1766 PROTEIN"/>
    <property type="match status" value="1"/>
</dbReference>
<keyword evidence="4" id="KW-0255">Endonuclease</keyword>
<keyword evidence="3" id="KW-0540">Nuclease</keyword>
<evidence type="ECO:0000256" key="5">
    <source>
        <dbReference type="ARBA" id="ARBA00022801"/>
    </source>
</evidence>
<reference evidence="9" key="1">
    <citation type="submission" date="2016-10" db="EMBL/GenBank/DDBJ databases">
        <authorList>
            <person name="Varghese N."/>
            <person name="Submissions S."/>
        </authorList>
    </citation>
    <scope>NUCLEOTIDE SEQUENCE [LARGE SCALE GENOMIC DNA]</scope>
    <source>
        <strain evidence="9">S7</strain>
    </source>
</reference>
<protein>
    <submittedName>
        <fullName evidence="8">Predicted RNA binding protein YcfA, dsRBD-like fold, HicA-like mRNA interferase family</fullName>
    </submittedName>
</protein>
<keyword evidence="6" id="KW-0694">RNA-binding</keyword>
<dbReference type="InterPro" id="IPR038570">
    <property type="entry name" value="HicA_sf"/>
</dbReference>
<proteinExistence type="inferred from homology"/>
<dbReference type="GO" id="GO:0016787">
    <property type="term" value="F:hydrolase activity"/>
    <property type="evidence" value="ECO:0007669"/>
    <property type="project" value="UniProtKB-KW"/>
</dbReference>
<dbReference type="OrthoDB" id="9811409at2"/>
<keyword evidence="7" id="KW-0346">Stress response</keyword>
<dbReference type="STRING" id="1884432.SAMN05518683_102313"/>
<keyword evidence="2" id="KW-1277">Toxin-antitoxin system</keyword>
<sequence length="62" mass="7061">MKNYSSKEILKILEEDGWYITNIKGSHHQLKHHTKPGKVTLPHPKKQLPTGTVKSIFKQAGL</sequence>
<keyword evidence="5" id="KW-0378">Hydrolase</keyword>
<evidence type="ECO:0000256" key="7">
    <source>
        <dbReference type="ARBA" id="ARBA00023016"/>
    </source>
</evidence>
<accession>A0A1I5MQY2</accession>
<dbReference type="SUPFAM" id="SSF54786">
    <property type="entry name" value="YcfA/nrd intein domain"/>
    <property type="match status" value="1"/>
</dbReference>
<evidence type="ECO:0000256" key="2">
    <source>
        <dbReference type="ARBA" id="ARBA00022649"/>
    </source>
</evidence>
<dbReference type="AlphaFoldDB" id="A0A1I5MQY2"/>